<dbReference type="Pfam" id="PF02357">
    <property type="entry name" value="NusG"/>
    <property type="match status" value="1"/>
</dbReference>
<evidence type="ECO:0000256" key="2">
    <source>
        <dbReference type="ARBA" id="ARBA00022814"/>
    </source>
</evidence>
<dbReference type="GO" id="GO:0005829">
    <property type="term" value="C:cytosol"/>
    <property type="evidence" value="ECO:0007669"/>
    <property type="project" value="UniProtKB-ARBA"/>
</dbReference>
<dbReference type="GO" id="GO:0032784">
    <property type="term" value="P:regulation of DNA-templated transcription elongation"/>
    <property type="evidence" value="ECO:0007669"/>
    <property type="project" value="InterPro"/>
</dbReference>
<accession>A0A1G2C795</accession>
<dbReference type="GO" id="GO:0006353">
    <property type="term" value="P:DNA-templated transcription termination"/>
    <property type="evidence" value="ECO:0007669"/>
    <property type="project" value="UniProtKB-UniRule"/>
</dbReference>
<dbReference type="FunFam" id="2.30.30.30:FF:000002">
    <property type="entry name" value="Transcription termination/antitermination factor NusG"/>
    <property type="match status" value="1"/>
</dbReference>
<proteinExistence type="inferred from homology"/>
<dbReference type="HAMAP" id="MF_00948">
    <property type="entry name" value="NusG"/>
    <property type="match status" value="1"/>
</dbReference>
<feature type="domain" description="KOW" evidence="9">
    <location>
        <begin position="130"/>
        <end position="157"/>
    </location>
</feature>
<keyword evidence="4 5" id="KW-0804">Transcription</keyword>
<dbReference type="PANTHER" id="PTHR30265:SF2">
    <property type="entry name" value="TRANSCRIPTION TERMINATION_ANTITERMINATION PROTEIN NUSG"/>
    <property type="match status" value="1"/>
</dbReference>
<dbReference type="CDD" id="cd09891">
    <property type="entry name" value="NGN_Bact_1"/>
    <property type="match status" value="1"/>
</dbReference>
<comment type="similarity">
    <text evidence="5 7">Belongs to the NusG family.</text>
</comment>
<dbReference type="AlphaFoldDB" id="A0A1G2C795"/>
<evidence type="ECO:0000256" key="4">
    <source>
        <dbReference type="ARBA" id="ARBA00023163"/>
    </source>
</evidence>
<dbReference type="FunFam" id="3.30.70.940:FF:000002">
    <property type="entry name" value="Transcription termination/antitermination protein NusG"/>
    <property type="match status" value="1"/>
</dbReference>
<organism evidence="10 11">
    <name type="scientific">Candidatus Liptonbacteria bacterium GWC1_60_9</name>
    <dbReference type="NCBI Taxonomy" id="1798645"/>
    <lineage>
        <taxon>Bacteria</taxon>
        <taxon>Candidatus Liptoniibacteriota</taxon>
    </lineage>
</organism>
<evidence type="ECO:0000256" key="1">
    <source>
        <dbReference type="ARBA" id="ARBA00022472"/>
    </source>
</evidence>
<dbReference type="InterPro" id="IPR014722">
    <property type="entry name" value="Rib_uL2_dom2"/>
</dbReference>
<keyword evidence="3 5" id="KW-0805">Transcription regulation</keyword>
<evidence type="ECO:0000256" key="6">
    <source>
        <dbReference type="NCBIfam" id="TIGR00922"/>
    </source>
</evidence>
<dbReference type="SMART" id="SM00738">
    <property type="entry name" value="NGN"/>
    <property type="match status" value="1"/>
</dbReference>
<evidence type="ECO:0000259" key="9">
    <source>
        <dbReference type="SMART" id="SM00739"/>
    </source>
</evidence>
<evidence type="ECO:0000256" key="3">
    <source>
        <dbReference type="ARBA" id="ARBA00023015"/>
    </source>
</evidence>
<keyword evidence="2 5" id="KW-0889">Transcription antitermination</keyword>
<comment type="caution">
    <text evidence="10">The sequence shown here is derived from an EMBL/GenBank/DDBJ whole genome shotgun (WGS) entry which is preliminary data.</text>
</comment>
<gene>
    <name evidence="5" type="primary">nusG</name>
    <name evidence="10" type="ORF">A2128_02335</name>
</gene>
<reference evidence="10 11" key="1">
    <citation type="journal article" date="2016" name="Nat. Commun.">
        <title>Thousands of microbial genomes shed light on interconnected biogeochemical processes in an aquifer system.</title>
        <authorList>
            <person name="Anantharaman K."/>
            <person name="Brown C.T."/>
            <person name="Hug L.A."/>
            <person name="Sharon I."/>
            <person name="Castelle C.J."/>
            <person name="Probst A.J."/>
            <person name="Thomas B.C."/>
            <person name="Singh A."/>
            <person name="Wilkins M.J."/>
            <person name="Karaoz U."/>
            <person name="Brodie E.L."/>
            <person name="Williams K.H."/>
            <person name="Hubbard S.S."/>
            <person name="Banfield J.F."/>
        </authorList>
    </citation>
    <scope>NUCLEOTIDE SEQUENCE [LARGE SCALE GENOMIC DNA]</scope>
</reference>
<dbReference type="CDD" id="cd06091">
    <property type="entry name" value="KOW_NusG"/>
    <property type="match status" value="1"/>
</dbReference>
<keyword evidence="1 5" id="KW-0806">Transcription termination</keyword>
<evidence type="ECO:0000313" key="10">
    <source>
        <dbReference type="EMBL" id="OGY97253.1"/>
    </source>
</evidence>
<dbReference type="SUPFAM" id="SSF82679">
    <property type="entry name" value="N-utilization substance G protein NusG, N-terminal domain"/>
    <property type="match status" value="1"/>
</dbReference>
<dbReference type="InterPro" id="IPR001062">
    <property type="entry name" value="Transcrpt_antiterm_NusG"/>
</dbReference>
<dbReference type="InterPro" id="IPR043425">
    <property type="entry name" value="NusG-like"/>
</dbReference>
<dbReference type="NCBIfam" id="TIGR00922">
    <property type="entry name" value="nusG"/>
    <property type="match status" value="1"/>
</dbReference>
<dbReference type="Proteomes" id="UP000176349">
    <property type="component" value="Unassembled WGS sequence"/>
</dbReference>
<protein>
    <recommendedName>
        <fullName evidence="5 6">Transcription termination/antitermination protein NusG</fullName>
    </recommendedName>
</protein>
<evidence type="ECO:0000259" key="8">
    <source>
        <dbReference type="SMART" id="SM00738"/>
    </source>
</evidence>
<dbReference type="SUPFAM" id="SSF50104">
    <property type="entry name" value="Translation proteins SH3-like domain"/>
    <property type="match status" value="1"/>
</dbReference>
<dbReference type="GO" id="GO:0031564">
    <property type="term" value="P:transcription antitermination"/>
    <property type="evidence" value="ECO:0007669"/>
    <property type="project" value="UniProtKB-UniRule"/>
</dbReference>
<dbReference type="Gene3D" id="3.30.70.940">
    <property type="entry name" value="NusG, N-terminal domain"/>
    <property type="match status" value="1"/>
</dbReference>
<feature type="domain" description="NusG-like N-terminal" evidence="8">
    <location>
        <begin position="11"/>
        <end position="120"/>
    </location>
</feature>
<dbReference type="SMART" id="SM00739">
    <property type="entry name" value="KOW"/>
    <property type="match status" value="1"/>
</dbReference>
<sequence>MMKGTMEKVGERHWYAIHTYSGYEDAVARYLKQRVDSLSMNDKIFSVTVPKEKKIRVKNGKRSVIEEKIYPGYVLVDMILTEDSWYVVRNTPRVTGFVGSNSTTPTPLSKEEIDDLMMRMGKEEPKFKVDFRVGETVKIIDGPFKDYDGKVEEVDLEKGKIKVMVGMFGRETAVELDSIQVQKL</sequence>
<dbReference type="Pfam" id="PF00467">
    <property type="entry name" value="KOW"/>
    <property type="match status" value="1"/>
</dbReference>
<name>A0A1G2C795_9BACT</name>
<dbReference type="PRINTS" id="PR00338">
    <property type="entry name" value="NUSGTNSCPFCT"/>
</dbReference>
<dbReference type="GO" id="GO:0006354">
    <property type="term" value="P:DNA-templated transcription elongation"/>
    <property type="evidence" value="ECO:0007669"/>
    <property type="project" value="UniProtKB-UniRule"/>
</dbReference>
<evidence type="ECO:0000256" key="5">
    <source>
        <dbReference type="HAMAP-Rule" id="MF_00948"/>
    </source>
</evidence>
<dbReference type="PANTHER" id="PTHR30265">
    <property type="entry name" value="RHO-INTERACTING TRANSCRIPTION TERMINATION FACTOR NUSG"/>
    <property type="match status" value="1"/>
</dbReference>
<comment type="function">
    <text evidence="5 7">Participates in transcription elongation, termination and antitermination.</text>
</comment>
<dbReference type="InterPro" id="IPR006645">
    <property type="entry name" value="NGN-like_dom"/>
</dbReference>
<evidence type="ECO:0000313" key="11">
    <source>
        <dbReference type="Proteomes" id="UP000176349"/>
    </source>
</evidence>
<dbReference type="Gene3D" id="2.30.30.30">
    <property type="match status" value="1"/>
</dbReference>
<evidence type="ECO:0000256" key="7">
    <source>
        <dbReference type="RuleBase" id="RU000538"/>
    </source>
</evidence>
<dbReference type="InterPro" id="IPR005824">
    <property type="entry name" value="KOW"/>
</dbReference>
<dbReference type="InterPro" id="IPR008991">
    <property type="entry name" value="Translation_prot_SH3-like_sf"/>
</dbReference>
<dbReference type="InterPro" id="IPR036735">
    <property type="entry name" value="NGN_dom_sf"/>
</dbReference>
<dbReference type="EMBL" id="MHKV01000017">
    <property type="protein sequence ID" value="OGY97253.1"/>
    <property type="molecule type" value="Genomic_DNA"/>
</dbReference>
<dbReference type="InterPro" id="IPR047050">
    <property type="entry name" value="NGN"/>
</dbReference>